<keyword evidence="2" id="KW-1185">Reference proteome</keyword>
<dbReference type="EMBL" id="BSXS01000945">
    <property type="protein sequence ID" value="GME74510.1"/>
    <property type="molecule type" value="Genomic_DNA"/>
</dbReference>
<accession>A0ACB5SW74</accession>
<dbReference type="Proteomes" id="UP001165064">
    <property type="component" value="Unassembled WGS sequence"/>
</dbReference>
<protein>
    <submittedName>
        <fullName evidence="1">Unnamed protein product</fullName>
    </submittedName>
</protein>
<proteinExistence type="predicted"/>
<sequence length="81" mass="8831">MVFSCISGIVGCVVIFIYGMADIPNIEQKVMDDLHMESKDLLGDEEDEDELDRLDPAADSNKVDNVQENTSSQGSSSGPKH</sequence>
<organism evidence="1 2">
    <name type="scientific">Ambrosiozyma monospora</name>
    <name type="common">Yeast</name>
    <name type="synonym">Endomycopsis monosporus</name>
    <dbReference type="NCBI Taxonomy" id="43982"/>
    <lineage>
        <taxon>Eukaryota</taxon>
        <taxon>Fungi</taxon>
        <taxon>Dikarya</taxon>
        <taxon>Ascomycota</taxon>
        <taxon>Saccharomycotina</taxon>
        <taxon>Pichiomycetes</taxon>
        <taxon>Pichiales</taxon>
        <taxon>Pichiaceae</taxon>
        <taxon>Ambrosiozyma</taxon>
    </lineage>
</organism>
<name>A0ACB5SW74_AMBMO</name>
<evidence type="ECO:0000313" key="1">
    <source>
        <dbReference type="EMBL" id="GME74510.1"/>
    </source>
</evidence>
<comment type="caution">
    <text evidence="1">The sequence shown here is derived from an EMBL/GenBank/DDBJ whole genome shotgun (WGS) entry which is preliminary data.</text>
</comment>
<evidence type="ECO:0000313" key="2">
    <source>
        <dbReference type="Proteomes" id="UP001165064"/>
    </source>
</evidence>
<reference evidence="1" key="1">
    <citation type="submission" date="2023-04" db="EMBL/GenBank/DDBJ databases">
        <title>Ambrosiozyma monospora NBRC 10751.</title>
        <authorList>
            <person name="Ichikawa N."/>
            <person name="Sato H."/>
            <person name="Tonouchi N."/>
        </authorList>
    </citation>
    <scope>NUCLEOTIDE SEQUENCE</scope>
    <source>
        <strain evidence="1">NBRC 10751</strain>
    </source>
</reference>
<gene>
    <name evidence="1" type="ORF">Amon02_000179100</name>
</gene>